<protein>
    <submittedName>
        <fullName evidence="4">Steroid receptor RNA activator 1</fullName>
    </submittedName>
</protein>
<sequence>MAASRPGNLERGWNDPPMFFYNVDSNASNATKKASLNKRVAFPQDPTTNVGANSCLNPGNGPPPGSELLSKPAGNSSPPKTGKPVLLPPCDEGAKPPQASPLLSSPEGGAVVSTSPPVTSESKVLVPPKVLPDEKSSDSDQLVEILSAEMEAVEILEESELFALCKTKLQKVFENCKSCLQARAVSDIQKRLAMFEDWWQKGKLSQPVKTRMAQLSQCLERGNCDMAHELHLALMIDYAGEVGQWMVGIKKLIQETRNLKTTEEKDESEVQSAAVVSNPAVPVFSPEGNPVVPFSPPEGSVALSDDQSQTPLDSSAPQTDSQENSDQQSADSSSNTQT</sequence>
<reference evidence="4" key="1">
    <citation type="submission" date="2025-08" db="UniProtKB">
        <authorList>
            <consortium name="RefSeq"/>
        </authorList>
    </citation>
    <scope>IDENTIFICATION</scope>
    <source>
        <tissue evidence="4">Gonads</tissue>
    </source>
</reference>
<dbReference type="InterPro" id="IPR009917">
    <property type="entry name" value="SRA1/Sec31"/>
</dbReference>
<feature type="region of interest" description="Disordered" evidence="1">
    <location>
        <begin position="281"/>
        <end position="338"/>
    </location>
</feature>
<accession>A0A1S3JAI0</accession>
<dbReference type="InParanoid" id="A0A1S3JAI0"/>
<dbReference type="GO" id="GO:0005634">
    <property type="term" value="C:nucleus"/>
    <property type="evidence" value="ECO:0007669"/>
    <property type="project" value="TreeGrafter"/>
</dbReference>
<feature type="compositionally biased region" description="Low complexity" evidence="1">
    <location>
        <begin position="320"/>
        <end position="338"/>
    </location>
</feature>
<feature type="compositionally biased region" description="Polar residues" evidence="1">
    <location>
        <begin position="305"/>
        <end position="319"/>
    </location>
</feature>
<proteinExistence type="predicted"/>
<feature type="region of interest" description="Disordered" evidence="1">
    <location>
        <begin position="39"/>
        <end position="138"/>
    </location>
</feature>
<dbReference type="InterPro" id="IPR040243">
    <property type="entry name" value="Steroid_recept_RNA_1"/>
</dbReference>
<dbReference type="FunFam" id="1.20.940.10:FF:000009">
    <property type="entry name" value="Protein transport protein Sec31A"/>
    <property type="match status" value="1"/>
</dbReference>
<feature type="compositionally biased region" description="Polar residues" evidence="1">
    <location>
        <begin position="45"/>
        <end position="57"/>
    </location>
</feature>
<dbReference type="PANTHER" id="PTHR18834">
    <property type="entry name" value="STEROID RECEPTOR RNA ACTIVATOR 1"/>
    <property type="match status" value="1"/>
</dbReference>
<gene>
    <name evidence="4" type="primary">LOC106171497</name>
</gene>
<dbReference type="Gene3D" id="1.20.940.10">
    <property type="entry name" value="Functional domain of the splicing factor Prp18"/>
    <property type="match status" value="1"/>
</dbReference>
<dbReference type="RefSeq" id="XP_013407328.1">
    <property type="nucleotide sequence ID" value="XM_013551874.1"/>
</dbReference>
<dbReference type="GO" id="GO:0003713">
    <property type="term" value="F:transcription coactivator activity"/>
    <property type="evidence" value="ECO:0007669"/>
    <property type="project" value="InterPro"/>
</dbReference>
<dbReference type="PANTHER" id="PTHR18834:SF2">
    <property type="entry name" value="STEROID RECEPTOR RNA ACTIVATOR 1"/>
    <property type="match status" value="1"/>
</dbReference>
<evidence type="ECO:0000256" key="1">
    <source>
        <dbReference type="SAM" id="MobiDB-lite"/>
    </source>
</evidence>
<dbReference type="STRING" id="7574.A0A1S3JAI0"/>
<dbReference type="GeneID" id="106171497"/>
<dbReference type="GO" id="GO:0006357">
    <property type="term" value="P:regulation of transcription by RNA polymerase II"/>
    <property type="evidence" value="ECO:0007669"/>
    <property type="project" value="InterPro"/>
</dbReference>
<evidence type="ECO:0000259" key="2">
    <source>
        <dbReference type="Pfam" id="PF07304"/>
    </source>
</evidence>
<feature type="compositionally biased region" description="Low complexity" evidence="1">
    <location>
        <begin position="111"/>
        <end position="120"/>
    </location>
</feature>
<keyword evidence="3" id="KW-1185">Reference proteome</keyword>
<dbReference type="Pfam" id="PF07304">
    <property type="entry name" value="SRA1"/>
    <property type="match status" value="1"/>
</dbReference>
<feature type="domain" description="SRA1/Sec31" evidence="2">
    <location>
        <begin position="155"/>
        <end position="265"/>
    </location>
</feature>
<evidence type="ECO:0000313" key="3">
    <source>
        <dbReference type="Proteomes" id="UP000085678"/>
    </source>
</evidence>
<dbReference type="OrthoDB" id="5982138at2759"/>
<evidence type="ECO:0000313" key="4">
    <source>
        <dbReference type="RefSeq" id="XP_013407328.1"/>
    </source>
</evidence>
<dbReference type="KEGG" id="lak:106171497"/>
<dbReference type="AlphaFoldDB" id="A0A1S3JAI0"/>
<keyword evidence="4" id="KW-0675">Receptor</keyword>
<organism evidence="3 4">
    <name type="scientific">Lingula anatina</name>
    <name type="common">Brachiopod</name>
    <name type="synonym">Lingula unguis</name>
    <dbReference type="NCBI Taxonomy" id="7574"/>
    <lineage>
        <taxon>Eukaryota</taxon>
        <taxon>Metazoa</taxon>
        <taxon>Spiralia</taxon>
        <taxon>Lophotrochozoa</taxon>
        <taxon>Brachiopoda</taxon>
        <taxon>Linguliformea</taxon>
        <taxon>Lingulata</taxon>
        <taxon>Lingulida</taxon>
        <taxon>Linguloidea</taxon>
        <taxon>Lingulidae</taxon>
        <taxon>Lingula</taxon>
    </lineage>
</organism>
<name>A0A1S3JAI0_LINAN</name>
<dbReference type="Proteomes" id="UP000085678">
    <property type="component" value="Unplaced"/>
</dbReference>